<feature type="transmembrane region" description="Helical" evidence="1">
    <location>
        <begin position="255"/>
        <end position="276"/>
    </location>
</feature>
<feature type="domain" description="EamA" evidence="2">
    <location>
        <begin position="18"/>
        <end position="162"/>
    </location>
</feature>
<dbReference type="AlphaFoldDB" id="A0AAC9D663"/>
<keyword evidence="1" id="KW-1133">Transmembrane helix</keyword>
<feature type="transmembrane region" description="Helical" evidence="1">
    <location>
        <begin position="49"/>
        <end position="67"/>
    </location>
</feature>
<dbReference type="Pfam" id="PF00892">
    <property type="entry name" value="EamA"/>
    <property type="match status" value="2"/>
</dbReference>
<keyword evidence="1" id="KW-0812">Transmembrane</keyword>
<feature type="transmembrane region" description="Helical" evidence="1">
    <location>
        <begin position="285"/>
        <end position="304"/>
    </location>
</feature>
<feature type="domain" description="EamA" evidence="2">
    <location>
        <begin position="171"/>
        <end position="299"/>
    </location>
</feature>
<feature type="transmembrane region" description="Helical" evidence="1">
    <location>
        <begin position="195"/>
        <end position="216"/>
    </location>
</feature>
<feature type="transmembrane region" description="Helical" evidence="1">
    <location>
        <begin position="91"/>
        <end position="110"/>
    </location>
</feature>
<evidence type="ECO:0000313" key="3">
    <source>
        <dbReference type="EMBL" id="AOC97299.1"/>
    </source>
</evidence>
<dbReference type="Proteomes" id="UP000093276">
    <property type="component" value="Chromosome"/>
</dbReference>
<dbReference type="GO" id="GO:0016020">
    <property type="term" value="C:membrane"/>
    <property type="evidence" value="ECO:0007669"/>
    <property type="project" value="InterPro"/>
</dbReference>
<keyword evidence="1" id="KW-0472">Membrane</keyword>
<dbReference type="InterPro" id="IPR037185">
    <property type="entry name" value="EmrE-like"/>
</dbReference>
<feature type="transmembrane region" description="Helical" evidence="1">
    <location>
        <begin position="122"/>
        <end position="139"/>
    </location>
</feature>
<dbReference type="Gene3D" id="1.10.3730.20">
    <property type="match status" value="1"/>
</dbReference>
<dbReference type="PANTHER" id="PTHR22911:SF137">
    <property type="entry name" value="SOLUTE CARRIER FAMILY 35 MEMBER G2-RELATED"/>
    <property type="match status" value="1"/>
</dbReference>
<sequence length="317" mass="35560">MLHQKENISKATLVKTTKYYIAAISAFTTWGLFSLVLRPIHEYPSLDILFFRVFSCSILMLLIALLFKRKQIKETVEIFKALPKSEKRKSILLNIGGSAFLMGNWFTYIYVMNHVSVKATSLAYLVCPILTTILAYFILHEKLSKTQWISVGLSISGCVLLSYAAIMDMVFSIIIGLTYASYLVSQRANKGFDKFIVLTFHITLAALVLLPFYPVFGGPVPTEFKFYLCIETIAIVFTIIPLFLNLYALSGINSSTVGMLLNINPMIAFGLAAFFFKENITPLQITAYGIIFTAVLVFNSHHIFAIKQKMTTISKGS</sequence>
<dbReference type="SUPFAM" id="SSF103481">
    <property type="entry name" value="Multidrug resistance efflux transporter EmrE"/>
    <property type="match status" value="2"/>
</dbReference>
<organism evidence="3 4">
    <name type="scientific">Flavobacterium anhuiense</name>
    <dbReference type="NCBI Taxonomy" id="459526"/>
    <lineage>
        <taxon>Bacteria</taxon>
        <taxon>Pseudomonadati</taxon>
        <taxon>Bacteroidota</taxon>
        <taxon>Flavobacteriia</taxon>
        <taxon>Flavobacteriales</taxon>
        <taxon>Flavobacteriaceae</taxon>
        <taxon>Flavobacterium</taxon>
    </lineage>
</organism>
<feature type="transmembrane region" description="Helical" evidence="1">
    <location>
        <begin position="151"/>
        <end position="175"/>
    </location>
</feature>
<evidence type="ECO:0000256" key="1">
    <source>
        <dbReference type="SAM" id="Phobius"/>
    </source>
</evidence>
<protein>
    <submittedName>
        <fullName evidence="3">DMT superfamily transporter inner membrane protein</fullName>
    </submittedName>
</protein>
<dbReference type="InterPro" id="IPR000620">
    <property type="entry name" value="EamA_dom"/>
</dbReference>
<gene>
    <name evidence="3" type="ORF">BB050_04221</name>
</gene>
<dbReference type="PANTHER" id="PTHR22911">
    <property type="entry name" value="ACYL-MALONYL CONDENSING ENZYME-RELATED"/>
    <property type="match status" value="1"/>
</dbReference>
<proteinExistence type="predicted"/>
<name>A0AAC9D663_9FLAO</name>
<reference evidence="3 4" key="1">
    <citation type="submission" date="2016-08" db="EMBL/GenBank/DDBJ databases">
        <title>Complete genome sequence of Flavobacterium johnsoniae strain GSE09, a volatile-producing biocontrol agent isolated from cucumber (Cucumis sativus).</title>
        <authorList>
            <person name="Jeong J.-J."/>
            <person name="Oh J.Y."/>
            <person name="Jim Y.J."/>
            <person name="Sang M.K."/>
            <person name="Kim K.D."/>
        </authorList>
    </citation>
    <scope>NUCLEOTIDE SEQUENCE [LARGE SCALE GENOMIC DNA]</scope>
    <source>
        <strain evidence="3 4">GSE09</strain>
    </source>
</reference>
<feature type="transmembrane region" description="Helical" evidence="1">
    <location>
        <begin position="20"/>
        <end position="37"/>
    </location>
</feature>
<dbReference type="KEGG" id="fjg:BB050_04221"/>
<evidence type="ECO:0000259" key="2">
    <source>
        <dbReference type="Pfam" id="PF00892"/>
    </source>
</evidence>
<dbReference type="EMBL" id="CP016907">
    <property type="protein sequence ID" value="AOC97299.1"/>
    <property type="molecule type" value="Genomic_DNA"/>
</dbReference>
<evidence type="ECO:0000313" key="4">
    <source>
        <dbReference type="Proteomes" id="UP000093276"/>
    </source>
</evidence>
<accession>A0AAC9D663</accession>
<feature type="transmembrane region" description="Helical" evidence="1">
    <location>
        <begin position="228"/>
        <end position="249"/>
    </location>
</feature>